<reference evidence="5" key="1">
    <citation type="submission" date="2025-08" db="UniProtKB">
        <authorList>
            <consortium name="RefSeq"/>
        </authorList>
    </citation>
    <scope>IDENTIFICATION</scope>
</reference>
<evidence type="ECO:0000313" key="5">
    <source>
        <dbReference type="RefSeq" id="XP_013916097.1"/>
    </source>
</evidence>
<proteinExistence type="inferred from homology"/>
<dbReference type="PANTHER" id="PTHR10807">
    <property type="entry name" value="MYOTUBULARIN-RELATED"/>
    <property type="match status" value="1"/>
</dbReference>
<keyword evidence="2" id="KW-0732">Signal</keyword>
<dbReference type="GO" id="GO:0052629">
    <property type="term" value="F:phosphatidylinositol-3,5-bisphosphate 3-phosphatase activity"/>
    <property type="evidence" value="ECO:0007669"/>
    <property type="project" value="TreeGrafter"/>
</dbReference>
<sequence>SSVALIFGFSSLLQPFFAFSYKEKFPTNGWKVYDPVAEYKRQGLPNESWKISKINSMYEFCDTYPAVLVVPTSVKDEDVSRVAAFRAKGRVPVLSWIHPESQDNTGTLPFALNAATRETSSSLTLVGTTRTAGYVSQNSYMLLILDIFQLSLGKPCLLYS</sequence>
<dbReference type="InterPro" id="IPR010569">
    <property type="entry name" value="Myotubularin-like_Pase_dom"/>
</dbReference>
<dbReference type="PROSITE" id="PS51339">
    <property type="entry name" value="PPASE_MYOTUBULARIN"/>
    <property type="match status" value="1"/>
</dbReference>
<organism evidence="4 5">
    <name type="scientific">Thamnophis sirtalis</name>
    <dbReference type="NCBI Taxonomy" id="35019"/>
    <lineage>
        <taxon>Eukaryota</taxon>
        <taxon>Metazoa</taxon>
        <taxon>Chordata</taxon>
        <taxon>Craniata</taxon>
        <taxon>Vertebrata</taxon>
        <taxon>Euteleostomi</taxon>
        <taxon>Lepidosauria</taxon>
        <taxon>Squamata</taxon>
        <taxon>Bifurcata</taxon>
        <taxon>Unidentata</taxon>
        <taxon>Episquamata</taxon>
        <taxon>Toxicofera</taxon>
        <taxon>Serpentes</taxon>
        <taxon>Colubroidea</taxon>
        <taxon>Colubridae</taxon>
        <taxon>Natricinae</taxon>
        <taxon>Thamnophis</taxon>
    </lineage>
</organism>
<dbReference type="GO" id="GO:0046856">
    <property type="term" value="P:phosphatidylinositol dephosphorylation"/>
    <property type="evidence" value="ECO:0007669"/>
    <property type="project" value="TreeGrafter"/>
</dbReference>
<evidence type="ECO:0000256" key="2">
    <source>
        <dbReference type="SAM" id="SignalP"/>
    </source>
</evidence>
<dbReference type="InterPro" id="IPR030564">
    <property type="entry name" value="Myotubularin"/>
</dbReference>
<feature type="domain" description="Myotubularin phosphatase" evidence="3">
    <location>
        <begin position="29"/>
        <end position="160"/>
    </location>
</feature>
<dbReference type="KEGG" id="tsr:106544369"/>
<dbReference type="GO" id="GO:0004438">
    <property type="term" value="F:phosphatidylinositol-3-phosphate phosphatase activity"/>
    <property type="evidence" value="ECO:0007669"/>
    <property type="project" value="TreeGrafter"/>
</dbReference>
<dbReference type="PANTHER" id="PTHR10807:SF40">
    <property type="entry name" value="MYOTUBULARIN-RELATED PROTEIN 1"/>
    <property type="match status" value="1"/>
</dbReference>
<evidence type="ECO:0000256" key="1">
    <source>
        <dbReference type="ARBA" id="ARBA00007471"/>
    </source>
</evidence>
<feature type="signal peptide" evidence="2">
    <location>
        <begin position="1"/>
        <end position="18"/>
    </location>
</feature>
<dbReference type="GO" id="GO:0016020">
    <property type="term" value="C:membrane"/>
    <property type="evidence" value="ECO:0007669"/>
    <property type="project" value="TreeGrafter"/>
</dbReference>
<dbReference type="GO" id="GO:0005737">
    <property type="term" value="C:cytoplasm"/>
    <property type="evidence" value="ECO:0007669"/>
    <property type="project" value="TreeGrafter"/>
</dbReference>
<dbReference type="RefSeq" id="XP_013916097.1">
    <property type="nucleotide sequence ID" value="XM_014060622.1"/>
</dbReference>
<evidence type="ECO:0000259" key="3">
    <source>
        <dbReference type="PROSITE" id="PS51339"/>
    </source>
</evidence>
<dbReference type="SUPFAM" id="SSF52799">
    <property type="entry name" value="(Phosphotyrosine protein) phosphatases II"/>
    <property type="match status" value="1"/>
</dbReference>
<feature type="non-terminal residue" evidence="5">
    <location>
        <position position="1"/>
    </location>
</feature>
<dbReference type="InterPro" id="IPR029021">
    <property type="entry name" value="Prot-tyrosine_phosphatase-like"/>
</dbReference>
<dbReference type="Proteomes" id="UP000504617">
    <property type="component" value="Unplaced"/>
</dbReference>
<protein>
    <submittedName>
        <fullName evidence="5">Myotubularin-related protein 1-like</fullName>
    </submittedName>
</protein>
<evidence type="ECO:0000313" key="4">
    <source>
        <dbReference type="Proteomes" id="UP000504617"/>
    </source>
</evidence>
<comment type="similarity">
    <text evidence="1">Belongs to the protein-tyrosine phosphatase family. Non-receptor class myotubularin subfamily.</text>
</comment>
<accession>A0A6I9XPX8</accession>
<dbReference type="OrthoDB" id="271628at2759"/>
<dbReference type="Pfam" id="PF06602">
    <property type="entry name" value="Myotub-related"/>
    <property type="match status" value="1"/>
</dbReference>
<feature type="non-terminal residue" evidence="5">
    <location>
        <position position="160"/>
    </location>
</feature>
<keyword evidence="4" id="KW-1185">Reference proteome</keyword>
<dbReference type="GeneID" id="106544369"/>
<name>A0A6I9XPX8_9SAUR</name>
<feature type="chain" id="PRO_5026745180" evidence="2">
    <location>
        <begin position="19"/>
        <end position="160"/>
    </location>
</feature>
<gene>
    <name evidence="5" type="primary">LOC106544369</name>
</gene>
<dbReference type="AlphaFoldDB" id="A0A6I9XPX8"/>